<evidence type="ECO:0008006" key="2">
    <source>
        <dbReference type="Google" id="ProtNLM"/>
    </source>
</evidence>
<dbReference type="Gene3D" id="2.60.40.680">
    <property type="match status" value="1"/>
</dbReference>
<evidence type="ECO:0000313" key="1">
    <source>
        <dbReference type="EMBL" id="SVC55573.1"/>
    </source>
</evidence>
<proteinExistence type="predicted"/>
<dbReference type="CDD" id="cd08547">
    <property type="entry name" value="Type_II_cohesin"/>
    <property type="match status" value="1"/>
</dbReference>
<name>A0A382N342_9ZZZZ</name>
<accession>A0A382N342</accession>
<dbReference type="InterPro" id="IPR008965">
    <property type="entry name" value="CBM2/CBM3_carb-bd_dom_sf"/>
</dbReference>
<dbReference type="EMBL" id="UINC01097669">
    <property type="protein sequence ID" value="SVC55573.1"/>
    <property type="molecule type" value="Genomic_DNA"/>
</dbReference>
<protein>
    <recommendedName>
        <fullName evidence="2">Cohesin domain-containing protein</fullName>
    </recommendedName>
</protein>
<reference evidence="1" key="1">
    <citation type="submission" date="2018-05" db="EMBL/GenBank/DDBJ databases">
        <authorList>
            <person name="Lanie J.A."/>
            <person name="Ng W.-L."/>
            <person name="Kazmierczak K.M."/>
            <person name="Andrzejewski T.M."/>
            <person name="Davidsen T.M."/>
            <person name="Wayne K.J."/>
            <person name="Tettelin H."/>
            <person name="Glass J.I."/>
            <person name="Rusch D."/>
            <person name="Podicherti R."/>
            <person name="Tsui H.-C.T."/>
            <person name="Winkler M.E."/>
        </authorList>
    </citation>
    <scope>NUCLEOTIDE SEQUENCE</scope>
</reference>
<sequence length="182" mass="19670">VDCIFLIKKLFSILFVLLFLGCENDITGLDDIRTNPLDEGQADYEVPAFVFYPDQFDVSLGASFQAEIFAMGAENLRGVNVLVQYDPGKLSLQNVNNGGLATGSSPMFFTDTDTPGQVEIIAFYLSSDSASVNGNIKIAELVFTSSSIGSSTLDFLPECEMLDPDDNLIEIKGFAQGVVNAQ</sequence>
<dbReference type="SUPFAM" id="SSF49384">
    <property type="entry name" value="Carbohydrate-binding domain"/>
    <property type="match status" value="1"/>
</dbReference>
<dbReference type="AlphaFoldDB" id="A0A382N342"/>
<gene>
    <name evidence="1" type="ORF">METZ01_LOCUS308427</name>
</gene>
<feature type="non-terminal residue" evidence="1">
    <location>
        <position position="1"/>
    </location>
</feature>
<organism evidence="1">
    <name type="scientific">marine metagenome</name>
    <dbReference type="NCBI Taxonomy" id="408172"/>
    <lineage>
        <taxon>unclassified sequences</taxon>
        <taxon>metagenomes</taxon>
        <taxon>ecological metagenomes</taxon>
    </lineage>
</organism>
<dbReference type="GO" id="GO:0030246">
    <property type="term" value="F:carbohydrate binding"/>
    <property type="evidence" value="ECO:0007669"/>
    <property type="project" value="InterPro"/>
</dbReference>